<dbReference type="Pfam" id="PF13416">
    <property type="entry name" value="SBP_bac_8"/>
    <property type="match status" value="1"/>
</dbReference>
<evidence type="ECO:0000313" key="7">
    <source>
        <dbReference type="Proteomes" id="UP001054811"/>
    </source>
</evidence>
<keyword evidence="2" id="KW-0813">Transport</keyword>
<protein>
    <submittedName>
        <fullName evidence="6">Maltose ABC transporter substrate-binding protein</fullName>
    </submittedName>
</protein>
<evidence type="ECO:0000256" key="4">
    <source>
        <dbReference type="ARBA" id="ARBA00022729"/>
    </source>
</evidence>
<proteinExistence type="inferred from homology"/>
<dbReference type="SUPFAM" id="SSF53850">
    <property type="entry name" value="Periplasmic binding protein-like II"/>
    <property type="match status" value="1"/>
</dbReference>
<organism evidence="6 7">
    <name type="scientific">Microbacterium elymi</name>
    <dbReference type="NCBI Taxonomy" id="2909587"/>
    <lineage>
        <taxon>Bacteria</taxon>
        <taxon>Bacillati</taxon>
        <taxon>Actinomycetota</taxon>
        <taxon>Actinomycetes</taxon>
        <taxon>Micrococcales</taxon>
        <taxon>Microbacteriaceae</taxon>
        <taxon>Microbacterium</taxon>
    </lineage>
</organism>
<accession>A0ABY5NI76</accession>
<dbReference type="Gene3D" id="3.40.190.10">
    <property type="entry name" value="Periplasmic binding protein-like II"/>
    <property type="match status" value="2"/>
</dbReference>
<reference evidence="6" key="1">
    <citation type="submission" date="2022-01" db="EMBL/GenBank/DDBJ databases">
        <title>Microbacterium eymi and Microbacterium rhizovicinus sp. nov., isolated from the rhizospheric soil of Elymus tsukushiensis, a plant native to the Dokdo Islands, Republic of Korea.</title>
        <authorList>
            <person name="Hwang Y.J."/>
        </authorList>
    </citation>
    <scope>NUCLEOTIDE SEQUENCE</scope>
    <source>
        <strain evidence="6">KUDC0405</strain>
    </source>
</reference>
<dbReference type="Proteomes" id="UP001054811">
    <property type="component" value="Chromosome"/>
</dbReference>
<feature type="chain" id="PRO_5046761528" evidence="5">
    <location>
        <begin position="24"/>
        <end position="410"/>
    </location>
</feature>
<dbReference type="InterPro" id="IPR006060">
    <property type="entry name" value="Maltose/Cyclodextrin-bd"/>
</dbReference>
<keyword evidence="4 5" id="KW-0732">Signal</keyword>
<dbReference type="RefSeq" id="WP_259611363.1">
    <property type="nucleotide sequence ID" value="NZ_CP091139.2"/>
</dbReference>
<evidence type="ECO:0000256" key="1">
    <source>
        <dbReference type="ARBA" id="ARBA00008520"/>
    </source>
</evidence>
<feature type="signal peptide" evidence="5">
    <location>
        <begin position="1"/>
        <end position="23"/>
    </location>
</feature>
<dbReference type="PROSITE" id="PS51257">
    <property type="entry name" value="PROKAR_LIPOPROTEIN"/>
    <property type="match status" value="1"/>
</dbReference>
<dbReference type="EMBL" id="CP091139">
    <property type="protein sequence ID" value="UUT34831.1"/>
    <property type="molecule type" value="Genomic_DNA"/>
</dbReference>
<keyword evidence="3" id="KW-0762">Sugar transport</keyword>
<gene>
    <name evidence="6" type="ORF">L2X98_30845</name>
</gene>
<dbReference type="PANTHER" id="PTHR30061">
    <property type="entry name" value="MALTOSE-BINDING PERIPLASMIC PROTEIN"/>
    <property type="match status" value="1"/>
</dbReference>
<dbReference type="PANTHER" id="PTHR30061:SF50">
    <property type="entry name" value="MALTOSE_MALTODEXTRIN-BINDING PERIPLASMIC PROTEIN"/>
    <property type="match status" value="1"/>
</dbReference>
<sequence length="410" mass="42745">MKVNKKGAIAIAALIAGSMLGLAGCAGQAANEPKKTSAGTLTVWVDADRARALKDVAAEFQKDKGIKVDLVVKDYGKIQQDFTAQVPTGKGPDLTIGGHDWTGGFVQDGIIAPIELGDKASQFEKVALQAVTYDGKTYGLPYAIENIAILRNTKLVDSTPATFDAMIAAGKKAGTKYPFVVGLDPQAADPYHLYPFQTSFGNSVFAQNADGSYDASKLTIGDSAGDAFAAWLGSQGAKGTKVINLNLSQDIAKEAFLAGDAPYLLTGPWNVADAQAKGIDVSVDPIPSAGGKTAAPFAGVQTFFLSAKSKNALSATDFLVNYIATDPVQTALYKAGGRPPALTTAYQAAQSDPIIAGFGKVGENAVPMPSIPQMGSVWDDWGKTEAAIIKGADPTSSWQKMTSNIEAKLK</sequence>
<evidence type="ECO:0000256" key="3">
    <source>
        <dbReference type="ARBA" id="ARBA00022597"/>
    </source>
</evidence>
<keyword evidence="7" id="KW-1185">Reference proteome</keyword>
<dbReference type="InterPro" id="IPR006059">
    <property type="entry name" value="SBP"/>
</dbReference>
<evidence type="ECO:0000256" key="5">
    <source>
        <dbReference type="SAM" id="SignalP"/>
    </source>
</evidence>
<dbReference type="CDD" id="cd13586">
    <property type="entry name" value="PBP2_Maltose_binding_like"/>
    <property type="match status" value="1"/>
</dbReference>
<evidence type="ECO:0000256" key="2">
    <source>
        <dbReference type="ARBA" id="ARBA00022448"/>
    </source>
</evidence>
<name>A0ABY5NI76_9MICO</name>
<comment type="similarity">
    <text evidence="1">Belongs to the bacterial solute-binding protein 1 family.</text>
</comment>
<evidence type="ECO:0000313" key="6">
    <source>
        <dbReference type="EMBL" id="UUT34831.1"/>
    </source>
</evidence>
<dbReference type="PRINTS" id="PR00181">
    <property type="entry name" value="MALTOSEBP"/>
</dbReference>